<feature type="compositionally biased region" description="Basic and acidic residues" evidence="3">
    <location>
        <begin position="64"/>
        <end position="86"/>
    </location>
</feature>
<keyword evidence="1" id="KW-0677">Repeat</keyword>
<dbReference type="Proteomes" id="UP001558652">
    <property type="component" value="Unassembled WGS sequence"/>
</dbReference>
<name>A0ABD0YFQ2_9HEMI</name>
<accession>A0ABD0YFQ2</accession>
<sequence>MSKDITGIKKLKVERVKNEEQHEKQLVTQLSRQFSVDHFVDKMPEKDSAGNPIPPWKRQMLAKKAADKARKEMEEQLAREAEDKRLQSIPAWKRHLMQRKQDTPPSRPSSVQHFAPMPPPISEDKKITSEIKSEPSPAAVINNDNNNLETPDNKENNKPEPMVKSDDAKQTNNNSYDEDATTIIPWRAQLRKTNSTLNLLE</sequence>
<dbReference type="InterPro" id="IPR052420">
    <property type="entry name" value="Espin/Espin-like"/>
</dbReference>
<keyword evidence="2" id="KW-0040">ANK repeat</keyword>
<proteinExistence type="predicted"/>
<evidence type="ECO:0000313" key="5">
    <source>
        <dbReference type="Proteomes" id="UP001558652"/>
    </source>
</evidence>
<gene>
    <name evidence="4" type="ORF">AAG570_006183</name>
</gene>
<evidence type="ECO:0000313" key="4">
    <source>
        <dbReference type="EMBL" id="KAL1115894.1"/>
    </source>
</evidence>
<feature type="compositionally biased region" description="Basic and acidic residues" evidence="3">
    <location>
        <begin position="122"/>
        <end position="133"/>
    </location>
</feature>
<feature type="compositionally biased region" description="Basic and acidic residues" evidence="3">
    <location>
        <begin position="151"/>
        <end position="169"/>
    </location>
</feature>
<organism evidence="4 5">
    <name type="scientific">Ranatra chinensis</name>
    <dbReference type="NCBI Taxonomy" id="642074"/>
    <lineage>
        <taxon>Eukaryota</taxon>
        <taxon>Metazoa</taxon>
        <taxon>Ecdysozoa</taxon>
        <taxon>Arthropoda</taxon>
        <taxon>Hexapoda</taxon>
        <taxon>Insecta</taxon>
        <taxon>Pterygota</taxon>
        <taxon>Neoptera</taxon>
        <taxon>Paraneoptera</taxon>
        <taxon>Hemiptera</taxon>
        <taxon>Heteroptera</taxon>
        <taxon>Panheteroptera</taxon>
        <taxon>Nepomorpha</taxon>
        <taxon>Nepidae</taxon>
        <taxon>Ranatrinae</taxon>
        <taxon>Ranatra</taxon>
    </lineage>
</organism>
<evidence type="ECO:0000256" key="3">
    <source>
        <dbReference type="SAM" id="MobiDB-lite"/>
    </source>
</evidence>
<evidence type="ECO:0000256" key="1">
    <source>
        <dbReference type="ARBA" id="ARBA00022737"/>
    </source>
</evidence>
<reference evidence="4 5" key="1">
    <citation type="submission" date="2024-07" db="EMBL/GenBank/DDBJ databases">
        <title>Chromosome-level genome assembly of the water stick insect Ranatra chinensis (Heteroptera: Nepidae).</title>
        <authorList>
            <person name="Liu X."/>
        </authorList>
    </citation>
    <scope>NUCLEOTIDE SEQUENCE [LARGE SCALE GENOMIC DNA]</scope>
    <source>
        <strain evidence="4">Cailab_2021Rc</strain>
        <tissue evidence="4">Muscle</tissue>
    </source>
</reference>
<dbReference type="AlphaFoldDB" id="A0ABD0YFQ2"/>
<protein>
    <recommendedName>
        <fullName evidence="6">Espin</fullName>
    </recommendedName>
</protein>
<comment type="caution">
    <text evidence="4">The sequence shown here is derived from an EMBL/GenBank/DDBJ whole genome shotgun (WGS) entry which is preliminary data.</text>
</comment>
<feature type="region of interest" description="Disordered" evidence="3">
    <location>
        <begin position="43"/>
        <end position="180"/>
    </location>
</feature>
<evidence type="ECO:0008006" key="6">
    <source>
        <dbReference type="Google" id="ProtNLM"/>
    </source>
</evidence>
<dbReference type="PANTHER" id="PTHR24153:SF8">
    <property type="entry name" value="FORKED, ISOFORM F"/>
    <property type="match status" value="1"/>
</dbReference>
<evidence type="ECO:0000256" key="2">
    <source>
        <dbReference type="ARBA" id="ARBA00023043"/>
    </source>
</evidence>
<dbReference type="EMBL" id="JBFDAA010000019">
    <property type="protein sequence ID" value="KAL1115894.1"/>
    <property type="molecule type" value="Genomic_DNA"/>
</dbReference>
<dbReference type="PANTHER" id="PTHR24153">
    <property type="entry name" value="ESPIN"/>
    <property type="match status" value="1"/>
</dbReference>
<keyword evidence="5" id="KW-1185">Reference proteome</keyword>